<dbReference type="PANTHER" id="PTHR30348">
    <property type="entry name" value="UNCHARACTERIZED PROTEIN YECE"/>
    <property type="match status" value="1"/>
</dbReference>
<gene>
    <name evidence="1" type="ORF">HZS81_10175</name>
</gene>
<keyword evidence="2" id="KW-1185">Reference proteome</keyword>
<sequence>MTPPLYLGLPMWANLDWQGTLYPPHAKNELLRDYAAVFSSVEGNTTFYSGAPNAATVSAWARQVPDTFRFCFKLPAYMTHEQRLSRLDAAWAFLDALTPLHSRLGPTMVQLPRDFGPRELPKLEALLAAWPAHLPCAVEVRHPEFFHKGSAERDLNQLLITFHANRVMLDVRPLFSTPPQGYPGLAHAQQEKPKLPLHVLSTADQPVIRYIGHLDKQINSGYFEPWKKKLSLWINQGKTPFLFVHTADNRRSPELARHLYQQLAECTPLSELAAFAAVKQAPLF</sequence>
<dbReference type="SUPFAM" id="SSF117396">
    <property type="entry name" value="TM1631-like"/>
    <property type="match status" value="1"/>
</dbReference>
<evidence type="ECO:0000313" key="2">
    <source>
        <dbReference type="Proteomes" id="UP000586119"/>
    </source>
</evidence>
<comment type="caution">
    <text evidence="1">The sequence shown here is derived from an EMBL/GenBank/DDBJ whole genome shotgun (WGS) entry which is preliminary data.</text>
</comment>
<name>A0A7Z0RV26_9GAMM</name>
<dbReference type="RefSeq" id="WP_179930450.1">
    <property type="nucleotide sequence ID" value="NZ_JACCDF010000008.1"/>
</dbReference>
<dbReference type="Proteomes" id="UP000586119">
    <property type="component" value="Unassembled WGS sequence"/>
</dbReference>
<protein>
    <submittedName>
        <fullName evidence="1">DUF72 domain-containing protein</fullName>
    </submittedName>
</protein>
<dbReference type="AlphaFoldDB" id="A0A7Z0RV26"/>
<dbReference type="PANTHER" id="PTHR30348:SF9">
    <property type="entry name" value="UPF0759 PROTEIN YECE"/>
    <property type="match status" value="1"/>
</dbReference>
<dbReference type="Pfam" id="PF01904">
    <property type="entry name" value="DUF72"/>
    <property type="match status" value="1"/>
</dbReference>
<dbReference type="InterPro" id="IPR036520">
    <property type="entry name" value="UPF0759_sf"/>
</dbReference>
<organism evidence="1 2">
    <name type="scientific">Vreelandella salicampi</name>
    <dbReference type="NCBI Taxonomy" id="1449798"/>
    <lineage>
        <taxon>Bacteria</taxon>
        <taxon>Pseudomonadati</taxon>
        <taxon>Pseudomonadota</taxon>
        <taxon>Gammaproteobacteria</taxon>
        <taxon>Oceanospirillales</taxon>
        <taxon>Halomonadaceae</taxon>
        <taxon>Vreelandella</taxon>
    </lineage>
</organism>
<evidence type="ECO:0000313" key="1">
    <source>
        <dbReference type="EMBL" id="NYS61119.1"/>
    </source>
</evidence>
<reference evidence="1 2" key="1">
    <citation type="journal article" date="2015" name="Int. J. Syst. Evol. Microbiol.">
        <title>Halomonas salicampi sp. nov., a halotolerant and alkalitolerant bacterium isolated from a saltern soil.</title>
        <authorList>
            <person name="Lee J.C."/>
            <person name="Kim Y.S."/>
            <person name="Yun B.S."/>
            <person name="Whang K.S."/>
        </authorList>
    </citation>
    <scope>NUCLEOTIDE SEQUENCE [LARGE SCALE GENOMIC DNA]</scope>
    <source>
        <strain evidence="1 2">BH103</strain>
    </source>
</reference>
<accession>A0A7Z0RV26</accession>
<dbReference type="EMBL" id="JACCDF010000008">
    <property type="protein sequence ID" value="NYS61119.1"/>
    <property type="molecule type" value="Genomic_DNA"/>
</dbReference>
<proteinExistence type="predicted"/>
<dbReference type="Gene3D" id="3.20.20.410">
    <property type="entry name" value="Protein of unknown function UPF0759"/>
    <property type="match status" value="1"/>
</dbReference>
<dbReference type="InterPro" id="IPR002763">
    <property type="entry name" value="DUF72"/>
</dbReference>